<sequence>MEMYTWPEDRLQVYLDTQELKRYGLDPRNGLVHRERAEAFFVSLLWMASNHFQVQENAQLDVEFNEGEAGDIFLLVHFYDEHGNQMPLFCETSQNEEVLLFRFATKENLGAFALRAAEYDLKGGTLLYWYPYDYLLFTCSEMTQQYLLTALLEEYGEKTYIDPGCVQKRGKVINVRSALQYLASPE</sequence>
<name>A0A1G7ZJ43_9BACI</name>
<dbReference type="AlphaFoldDB" id="A0A1G7ZJ43"/>
<comment type="subunit">
    <text evidence="2">Homodimer.</text>
</comment>
<keyword evidence="4" id="KW-1185">Reference proteome</keyword>
<accession>A0A1G7ZJ43</accession>
<dbReference type="Pfam" id="PF05389">
    <property type="entry name" value="MecA"/>
    <property type="match status" value="1"/>
</dbReference>
<evidence type="ECO:0000256" key="1">
    <source>
        <dbReference type="ARBA" id="ARBA00005397"/>
    </source>
</evidence>
<dbReference type="STRING" id="568899.SAMN05192534_101564"/>
<evidence type="ECO:0000313" key="3">
    <source>
        <dbReference type="EMBL" id="SDH08635.1"/>
    </source>
</evidence>
<dbReference type="RefSeq" id="WP_091270956.1">
    <property type="nucleotide sequence ID" value="NZ_FNDK01000001.1"/>
</dbReference>
<protein>
    <recommendedName>
        <fullName evidence="5">Adapter protein MecA 1/2</fullName>
    </recommendedName>
</protein>
<dbReference type="Gene3D" id="3.30.70.1950">
    <property type="match status" value="1"/>
</dbReference>
<dbReference type="InterPro" id="IPR008681">
    <property type="entry name" value="Neg-reg_MecA"/>
</dbReference>
<gene>
    <name evidence="3" type="ORF">SAMN05192534_101564</name>
</gene>
<comment type="similarity">
    <text evidence="1">Belongs to the MecA family.</text>
</comment>
<evidence type="ECO:0000313" key="4">
    <source>
        <dbReference type="Proteomes" id="UP000199163"/>
    </source>
</evidence>
<dbReference type="OrthoDB" id="2965928at2"/>
<dbReference type="Proteomes" id="UP000199163">
    <property type="component" value="Unassembled WGS sequence"/>
</dbReference>
<evidence type="ECO:0000256" key="2">
    <source>
        <dbReference type="ARBA" id="ARBA00011738"/>
    </source>
</evidence>
<evidence type="ECO:0008006" key="5">
    <source>
        <dbReference type="Google" id="ProtNLM"/>
    </source>
</evidence>
<dbReference type="InterPro" id="IPR038471">
    <property type="entry name" value="MecA_C_sf"/>
</dbReference>
<dbReference type="EMBL" id="FNDK01000001">
    <property type="protein sequence ID" value="SDH08635.1"/>
    <property type="molecule type" value="Genomic_DNA"/>
</dbReference>
<reference evidence="3 4" key="1">
    <citation type="submission" date="2016-10" db="EMBL/GenBank/DDBJ databases">
        <authorList>
            <person name="de Groot N.N."/>
        </authorList>
    </citation>
    <scope>NUCLEOTIDE SEQUENCE [LARGE SCALE GENOMIC DNA]</scope>
    <source>
        <strain evidence="3 4">DSM 21632</strain>
    </source>
</reference>
<organism evidence="3 4">
    <name type="scientific">Alteribacillus persepolensis</name>
    <dbReference type="NCBI Taxonomy" id="568899"/>
    <lineage>
        <taxon>Bacteria</taxon>
        <taxon>Bacillati</taxon>
        <taxon>Bacillota</taxon>
        <taxon>Bacilli</taxon>
        <taxon>Bacillales</taxon>
        <taxon>Bacillaceae</taxon>
        <taxon>Alteribacillus</taxon>
    </lineage>
</organism>
<proteinExistence type="inferred from homology"/>